<protein>
    <submittedName>
        <fullName evidence="1">Uncharacterized protein</fullName>
    </submittedName>
</protein>
<keyword evidence="2" id="KW-1185">Reference proteome</keyword>
<accession>A0A3A6PT95</accession>
<proteinExistence type="predicted"/>
<gene>
    <name evidence="1" type="ORF">D3P09_24620</name>
</gene>
<dbReference type="Proteomes" id="UP000267798">
    <property type="component" value="Unassembled WGS sequence"/>
</dbReference>
<name>A0A3A6PT95_9BACL</name>
<reference evidence="1 2" key="1">
    <citation type="submission" date="2018-09" db="EMBL/GenBank/DDBJ databases">
        <title>Paenibacillus aracenensis nov. sp. isolated from a cave in southern Spain.</title>
        <authorList>
            <person name="Jurado V."/>
            <person name="Gutierrez-Patricio S."/>
            <person name="Gonzalez-Pimentel J.L."/>
            <person name="Miller A.Z."/>
            <person name="Laiz L."/>
            <person name="Saiz-Jimenez C."/>
        </authorList>
    </citation>
    <scope>NUCLEOTIDE SEQUENCE [LARGE SCALE GENOMIC DNA]</scope>
    <source>
        <strain evidence="1 2">JCM 19203</strain>
    </source>
</reference>
<evidence type="ECO:0000313" key="2">
    <source>
        <dbReference type="Proteomes" id="UP000267798"/>
    </source>
</evidence>
<sequence>MNNLKHGGFYKLRFILTPEEFQSVLQRLAQGEAQYHQTNHDRTKHDQSQVHEAYTTFYQYFTATEKPDYFPFFVYSISLTVGNESSGFFVRNEGISFPYNEQWAEDELPNVMLSFPKGFQIDREDESGRHYIYEDIREHCPLTYGLYGDLAAEIKKMTKPLRFSVPAGDTLQEQKSSVRISKDAMNDMANSWIFRKYRLVMNSK</sequence>
<organism evidence="1 2">
    <name type="scientific">Paenibacillus pinisoli</name>
    <dbReference type="NCBI Taxonomy" id="1276110"/>
    <lineage>
        <taxon>Bacteria</taxon>
        <taxon>Bacillati</taxon>
        <taxon>Bacillota</taxon>
        <taxon>Bacilli</taxon>
        <taxon>Bacillales</taxon>
        <taxon>Paenibacillaceae</taxon>
        <taxon>Paenibacillus</taxon>
    </lineage>
</organism>
<dbReference type="EMBL" id="QXQB01000007">
    <property type="protein sequence ID" value="RJX37194.1"/>
    <property type="molecule type" value="Genomic_DNA"/>
</dbReference>
<dbReference type="OrthoDB" id="2642625at2"/>
<dbReference type="AlphaFoldDB" id="A0A3A6PT95"/>
<evidence type="ECO:0000313" key="1">
    <source>
        <dbReference type="EMBL" id="RJX37194.1"/>
    </source>
</evidence>
<comment type="caution">
    <text evidence="1">The sequence shown here is derived from an EMBL/GenBank/DDBJ whole genome shotgun (WGS) entry which is preliminary data.</text>
</comment>